<comment type="similarity">
    <text evidence="1">Belongs to the type-I restriction system S methylase family.</text>
</comment>
<evidence type="ECO:0000313" key="6">
    <source>
        <dbReference type="Proteomes" id="UP000245014"/>
    </source>
</evidence>
<evidence type="ECO:0000256" key="2">
    <source>
        <dbReference type="ARBA" id="ARBA00022747"/>
    </source>
</evidence>
<dbReference type="InterPro" id="IPR044946">
    <property type="entry name" value="Restrct_endonuc_typeI_TRD_sf"/>
</dbReference>
<reference evidence="5 6" key="1">
    <citation type="submission" date="2018-05" db="EMBL/GenBank/DDBJ databases">
        <title>Antimicrobial susceptibility testing and genomic analysis of Arcobacter skirrowii strains and one Arcobacter butzleri isolated from German poultry farms.</title>
        <authorList>
            <person name="Haenel I."/>
            <person name="Hotzel H."/>
            <person name="Tomaso H."/>
            <person name="Busch A."/>
        </authorList>
    </citation>
    <scope>NUCLEOTIDE SEQUENCE [LARGE SCALE GENOMIC DNA]</scope>
    <source>
        <strain evidence="6">v</strain>
    </source>
</reference>
<keyword evidence="3" id="KW-0238">DNA-binding</keyword>
<name>A0A2U2BZ75_9BACT</name>
<dbReference type="EMBL" id="QEYI01000007">
    <property type="protein sequence ID" value="PWE20361.1"/>
    <property type="molecule type" value="Genomic_DNA"/>
</dbReference>
<dbReference type="SUPFAM" id="SSF116734">
    <property type="entry name" value="DNA methylase specificity domain"/>
    <property type="match status" value="2"/>
</dbReference>
<organism evidence="5 6">
    <name type="scientific">Aliarcobacter skirrowii</name>
    <dbReference type="NCBI Taxonomy" id="28200"/>
    <lineage>
        <taxon>Bacteria</taxon>
        <taxon>Pseudomonadati</taxon>
        <taxon>Campylobacterota</taxon>
        <taxon>Epsilonproteobacteria</taxon>
        <taxon>Campylobacterales</taxon>
        <taxon>Arcobacteraceae</taxon>
        <taxon>Aliarcobacter</taxon>
    </lineage>
</organism>
<feature type="domain" description="Type I restriction modification DNA specificity" evidence="4">
    <location>
        <begin position="250"/>
        <end position="392"/>
    </location>
</feature>
<dbReference type="GO" id="GO:0009307">
    <property type="term" value="P:DNA restriction-modification system"/>
    <property type="evidence" value="ECO:0007669"/>
    <property type="project" value="UniProtKB-KW"/>
</dbReference>
<evidence type="ECO:0000256" key="3">
    <source>
        <dbReference type="ARBA" id="ARBA00023125"/>
    </source>
</evidence>
<dbReference type="GO" id="GO:0004519">
    <property type="term" value="F:endonuclease activity"/>
    <property type="evidence" value="ECO:0007669"/>
    <property type="project" value="UniProtKB-KW"/>
</dbReference>
<dbReference type="CDD" id="cd17251">
    <property type="entry name" value="RMtype1_S_HinAWORF1578P-TRD2-CR2_like"/>
    <property type="match status" value="1"/>
</dbReference>
<evidence type="ECO:0000259" key="4">
    <source>
        <dbReference type="Pfam" id="PF01420"/>
    </source>
</evidence>
<dbReference type="Proteomes" id="UP000245014">
    <property type="component" value="Unassembled WGS sequence"/>
</dbReference>
<proteinExistence type="inferred from homology"/>
<dbReference type="Gene3D" id="3.90.220.20">
    <property type="entry name" value="DNA methylase specificity domains"/>
    <property type="match status" value="2"/>
</dbReference>
<dbReference type="PANTHER" id="PTHR30408">
    <property type="entry name" value="TYPE-1 RESTRICTION ENZYME ECOKI SPECIFICITY PROTEIN"/>
    <property type="match status" value="1"/>
</dbReference>
<dbReference type="PANTHER" id="PTHR30408:SF13">
    <property type="entry name" value="TYPE I RESTRICTION ENZYME HINDI SPECIFICITY SUBUNIT"/>
    <property type="match status" value="1"/>
</dbReference>
<keyword evidence="2" id="KW-0680">Restriction system</keyword>
<dbReference type="InterPro" id="IPR052021">
    <property type="entry name" value="Type-I_RS_S_subunit"/>
</dbReference>
<keyword evidence="5" id="KW-0540">Nuclease</keyword>
<protein>
    <submittedName>
        <fullName evidence="5">Restriction endonuclease subunit S</fullName>
    </submittedName>
</protein>
<evidence type="ECO:0000313" key="5">
    <source>
        <dbReference type="EMBL" id="PWE20361.1"/>
    </source>
</evidence>
<keyword evidence="5" id="KW-0255">Endonuclease</keyword>
<sequence>MDMSSNWETLKVQDILYTTDYVANGSFASLKENVKYLNKQDYAILIRLVDFNSSWNGDFVYVDKKSYDFLKKSYVEPKDVIISNVGANVGTVFQAPNLNQPMTLGPNSVLVKPAGDNIDRDFVYYFFTSPIGQSKLSSIVSGSAQPKFNKTDLRNIEFPLPPLPIQKKIAHILSTLDDKIELNRKMNQTLEEMASAIFKSWFVNFDPVHAKANCESEAELENIAKELGISKEILDLFPSEFTESEMGMIPKGWEVKAISSIGQVITGKTPPTTQKENYGDRYPFITIPDMHNQVYITKTERYLSDVGNNVQKNKLIPKNSLIVSCIATVGLISINSEDSHTNQQINSIVCDEKNLYYLYFILKNMKKTLIMYGSSGTATLNVNKSTFENIEFIKSSDILIQRFFKFVNPIFGDILENTKQIQILEKTRDTLLPKLLSGEIDVSELEIK</sequence>
<dbReference type="AlphaFoldDB" id="A0A2U2BZ75"/>
<dbReference type="GO" id="GO:0003677">
    <property type="term" value="F:DNA binding"/>
    <property type="evidence" value="ECO:0007669"/>
    <property type="project" value="UniProtKB-KW"/>
</dbReference>
<evidence type="ECO:0000256" key="1">
    <source>
        <dbReference type="ARBA" id="ARBA00010923"/>
    </source>
</evidence>
<accession>A0A2U2BZ75</accession>
<keyword evidence="5" id="KW-0378">Hydrolase</keyword>
<feature type="domain" description="Type I restriction modification DNA specificity" evidence="4">
    <location>
        <begin position="6"/>
        <end position="192"/>
    </location>
</feature>
<comment type="caution">
    <text evidence="5">The sequence shown here is derived from an EMBL/GenBank/DDBJ whole genome shotgun (WGS) entry which is preliminary data.</text>
</comment>
<gene>
    <name evidence="5" type="ORF">DF188_07785</name>
</gene>
<dbReference type="Pfam" id="PF01420">
    <property type="entry name" value="Methylase_S"/>
    <property type="match status" value="2"/>
</dbReference>
<dbReference type="InterPro" id="IPR000055">
    <property type="entry name" value="Restrct_endonuc_typeI_TRD"/>
</dbReference>